<dbReference type="AlphaFoldDB" id="A0A075R4F7"/>
<sequence length="361" mass="40235">MNHSNKQPFSLHPIEHRDELGPISGTEKTHVHTEEPPETVLDIKHLSTYFYTDEGIVKAVDDVSFQINAGQIVCIVGESGCGKSVTAMSLMGLITGPMGKIVNGEIWFDHRDLLKLNSSDMQQLRGNELAMIFQEPMTSLNPVLSIGEQIMEPLIEHLHISKKMAFEKAIELISLVGIARPEEIAHSYPHQLSGGMLQRIMIAIALSCNPRLLIADEPTTALDVTIQAQILDLLRKIKQQSNTAILLITHDLGVVAEMADYVIVMYAGKVIEEGPVIDLFLQPKHPYTQGLLRSKPVMNQRTTRLYSIPGQVPNPIGLGDSCYFAERCEHRKPQCVTKQPHLSPVSNKQKVACWLYEEEHA</sequence>
<organism evidence="10 11">
    <name type="scientific">Brevibacillus laterosporus LMG 15441</name>
    <dbReference type="NCBI Taxonomy" id="1042163"/>
    <lineage>
        <taxon>Bacteria</taxon>
        <taxon>Bacillati</taxon>
        <taxon>Bacillota</taxon>
        <taxon>Bacilli</taxon>
        <taxon>Bacillales</taxon>
        <taxon>Paenibacillaceae</taxon>
        <taxon>Brevibacillus</taxon>
    </lineage>
</organism>
<dbReference type="Pfam" id="PF00005">
    <property type="entry name" value="ABC_tran"/>
    <property type="match status" value="1"/>
</dbReference>
<evidence type="ECO:0000256" key="2">
    <source>
        <dbReference type="ARBA" id="ARBA00005417"/>
    </source>
</evidence>
<dbReference type="InterPro" id="IPR013563">
    <property type="entry name" value="Oligopep_ABC_C"/>
</dbReference>
<evidence type="ECO:0000256" key="8">
    <source>
        <dbReference type="SAM" id="MobiDB-lite"/>
    </source>
</evidence>
<comment type="subcellular location">
    <subcellularLocation>
        <location evidence="1">Cell membrane</location>
        <topology evidence="1">Peripheral membrane protein</topology>
    </subcellularLocation>
</comment>
<keyword evidence="4" id="KW-1003">Cell membrane</keyword>
<evidence type="ECO:0000256" key="4">
    <source>
        <dbReference type="ARBA" id="ARBA00022475"/>
    </source>
</evidence>
<dbReference type="PANTHER" id="PTHR43297">
    <property type="entry name" value="OLIGOPEPTIDE TRANSPORT ATP-BINDING PROTEIN APPD"/>
    <property type="match status" value="1"/>
</dbReference>
<accession>A0A075R4F7</accession>
<dbReference type="eggNOG" id="COG0444">
    <property type="taxonomic scope" value="Bacteria"/>
</dbReference>
<gene>
    <name evidence="10" type="primary">oppD_3</name>
    <name evidence="10" type="ORF">BRLA_c024040</name>
</gene>
<evidence type="ECO:0000256" key="3">
    <source>
        <dbReference type="ARBA" id="ARBA00022448"/>
    </source>
</evidence>
<dbReference type="FunFam" id="3.40.50.300:FF:000016">
    <property type="entry name" value="Oligopeptide ABC transporter ATP-binding component"/>
    <property type="match status" value="1"/>
</dbReference>
<keyword evidence="11" id="KW-1185">Reference proteome</keyword>
<dbReference type="RefSeq" id="WP_003337647.1">
    <property type="nucleotide sequence ID" value="NZ_CP007806.1"/>
</dbReference>
<evidence type="ECO:0000259" key="9">
    <source>
        <dbReference type="PROSITE" id="PS50893"/>
    </source>
</evidence>
<dbReference type="GO" id="GO:0016887">
    <property type="term" value="F:ATP hydrolysis activity"/>
    <property type="evidence" value="ECO:0007669"/>
    <property type="project" value="InterPro"/>
</dbReference>
<dbReference type="HOGENOM" id="CLU_000604_1_23_9"/>
<evidence type="ECO:0000256" key="1">
    <source>
        <dbReference type="ARBA" id="ARBA00004202"/>
    </source>
</evidence>
<evidence type="ECO:0000313" key="11">
    <source>
        <dbReference type="Proteomes" id="UP000005850"/>
    </source>
</evidence>
<name>A0A075R4F7_BRELA</name>
<keyword evidence="3" id="KW-0813">Transport</keyword>
<dbReference type="STRING" id="1042163.BRLA_c024040"/>
<keyword evidence="5" id="KW-0547">Nucleotide-binding</keyword>
<evidence type="ECO:0000256" key="5">
    <source>
        <dbReference type="ARBA" id="ARBA00022741"/>
    </source>
</evidence>
<dbReference type="Proteomes" id="UP000005850">
    <property type="component" value="Chromosome"/>
</dbReference>
<protein>
    <submittedName>
        <fullName evidence="10">Stage 0 sporulation protein KD</fullName>
    </submittedName>
</protein>
<dbReference type="InterPro" id="IPR050388">
    <property type="entry name" value="ABC_Ni/Peptide_Import"/>
</dbReference>
<feature type="region of interest" description="Disordered" evidence="8">
    <location>
        <begin position="1"/>
        <end position="36"/>
    </location>
</feature>
<dbReference type="PANTHER" id="PTHR43297:SF2">
    <property type="entry name" value="DIPEPTIDE TRANSPORT ATP-BINDING PROTEIN DPPD"/>
    <property type="match status" value="1"/>
</dbReference>
<evidence type="ECO:0000313" key="10">
    <source>
        <dbReference type="EMBL" id="AIG26724.1"/>
    </source>
</evidence>
<evidence type="ECO:0000256" key="7">
    <source>
        <dbReference type="ARBA" id="ARBA00023136"/>
    </source>
</evidence>
<dbReference type="GO" id="GO:0005524">
    <property type="term" value="F:ATP binding"/>
    <property type="evidence" value="ECO:0007669"/>
    <property type="project" value="UniProtKB-KW"/>
</dbReference>
<dbReference type="KEGG" id="blr:BRLA_c024040"/>
<dbReference type="GO" id="GO:0005886">
    <property type="term" value="C:plasma membrane"/>
    <property type="evidence" value="ECO:0007669"/>
    <property type="project" value="UniProtKB-SubCell"/>
</dbReference>
<dbReference type="InterPro" id="IPR003593">
    <property type="entry name" value="AAA+_ATPase"/>
</dbReference>
<comment type="similarity">
    <text evidence="2">Belongs to the ABC transporter superfamily.</text>
</comment>
<dbReference type="Gene3D" id="3.40.50.300">
    <property type="entry name" value="P-loop containing nucleotide triphosphate hydrolases"/>
    <property type="match status" value="1"/>
</dbReference>
<dbReference type="SUPFAM" id="SSF52540">
    <property type="entry name" value="P-loop containing nucleoside triphosphate hydrolases"/>
    <property type="match status" value="1"/>
</dbReference>
<feature type="domain" description="ABC transporter" evidence="9">
    <location>
        <begin position="43"/>
        <end position="292"/>
    </location>
</feature>
<dbReference type="PROSITE" id="PS00211">
    <property type="entry name" value="ABC_TRANSPORTER_1"/>
    <property type="match status" value="1"/>
</dbReference>
<dbReference type="EMBL" id="CP007806">
    <property type="protein sequence ID" value="AIG26724.1"/>
    <property type="molecule type" value="Genomic_DNA"/>
</dbReference>
<keyword evidence="7" id="KW-0472">Membrane</keyword>
<reference evidence="10 11" key="1">
    <citation type="journal article" date="2011" name="J. Bacteriol.">
        <title>Genome sequence of Brevibacillus laterosporus LMG 15441, a pathogen of invertebrates.</title>
        <authorList>
            <person name="Djukic M."/>
            <person name="Poehlein A."/>
            <person name="Thurmer A."/>
            <person name="Daniel R."/>
        </authorList>
    </citation>
    <scope>NUCLEOTIDE SEQUENCE [LARGE SCALE GENOMIC DNA]</scope>
    <source>
        <strain evidence="10 11">LMG 15441</strain>
    </source>
</reference>
<keyword evidence="6" id="KW-0067">ATP-binding</keyword>
<dbReference type="NCBIfam" id="TIGR01727">
    <property type="entry name" value="oligo_HPY"/>
    <property type="match status" value="1"/>
</dbReference>
<proteinExistence type="inferred from homology"/>
<dbReference type="Pfam" id="PF08352">
    <property type="entry name" value="oligo_HPY"/>
    <property type="match status" value="1"/>
</dbReference>
<dbReference type="InterPro" id="IPR017871">
    <property type="entry name" value="ABC_transporter-like_CS"/>
</dbReference>
<dbReference type="CDD" id="cd03257">
    <property type="entry name" value="ABC_NikE_OppD_transporters"/>
    <property type="match status" value="1"/>
</dbReference>
<dbReference type="InterPro" id="IPR027417">
    <property type="entry name" value="P-loop_NTPase"/>
</dbReference>
<dbReference type="InterPro" id="IPR003439">
    <property type="entry name" value="ABC_transporter-like_ATP-bd"/>
</dbReference>
<dbReference type="GO" id="GO:0015833">
    <property type="term" value="P:peptide transport"/>
    <property type="evidence" value="ECO:0007669"/>
    <property type="project" value="InterPro"/>
</dbReference>
<dbReference type="PROSITE" id="PS50893">
    <property type="entry name" value="ABC_TRANSPORTER_2"/>
    <property type="match status" value="1"/>
</dbReference>
<dbReference type="SMART" id="SM00382">
    <property type="entry name" value="AAA"/>
    <property type="match status" value="1"/>
</dbReference>
<evidence type="ECO:0000256" key="6">
    <source>
        <dbReference type="ARBA" id="ARBA00022840"/>
    </source>
</evidence>
<feature type="compositionally biased region" description="Basic and acidic residues" evidence="8">
    <location>
        <begin position="27"/>
        <end position="36"/>
    </location>
</feature>